<evidence type="ECO:0000256" key="1">
    <source>
        <dbReference type="SAM" id="MobiDB-lite"/>
    </source>
</evidence>
<protein>
    <submittedName>
        <fullName evidence="2">Uncharacterized protein</fullName>
    </submittedName>
</protein>
<reference evidence="2 3" key="1">
    <citation type="journal article" date="2018" name="Nat. Genet.">
        <title>The Rosa genome provides new insights in the design of modern roses.</title>
        <authorList>
            <person name="Bendahmane M."/>
        </authorList>
    </citation>
    <scope>NUCLEOTIDE SEQUENCE [LARGE SCALE GENOMIC DNA]</scope>
    <source>
        <strain evidence="3">cv. Old Blush</strain>
    </source>
</reference>
<comment type="caution">
    <text evidence="2">The sequence shown here is derived from an EMBL/GenBank/DDBJ whole genome shotgun (WGS) entry which is preliminary data.</text>
</comment>
<evidence type="ECO:0000313" key="3">
    <source>
        <dbReference type="Proteomes" id="UP000238479"/>
    </source>
</evidence>
<name>A0A2P6SFX9_ROSCH</name>
<sequence length="51" mass="5666">MEMKQSEGYVGNTEDISSSGQNQDTAKPSKTPPTSLYHHPIFNHQPPLARL</sequence>
<feature type="region of interest" description="Disordered" evidence="1">
    <location>
        <begin position="1"/>
        <end position="51"/>
    </location>
</feature>
<keyword evidence="3" id="KW-1185">Reference proteome</keyword>
<dbReference type="EMBL" id="PDCK01000039">
    <property type="protein sequence ID" value="PRQ57569.1"/>
    <property type="molecule type" value="Genomic_DNA"/>
</dbReference>
<accession>A0A2P6SFX9</accession>
<evidence type="ECO:0000313" key="2">
    <source>
        <dbReference type="EMBL" id="PRQ57569.1"/>
    </source>
</evidence>
<feature type="compositionally biased region" description="Polar residues" evidence="1">
    <location>
        <begin position="14"/>
        <end position="34"/>
    </location>
</feature>
<organism evidence="2 3">
    <name type="scientific">Rosa chinensis</name>
    <name type="common">China rose</name>
    <dbReference type="NCBI Taxonomy" id="74649"/>
    <lineage>
        <taxon>Eukaryota</taxon>
        <taxon>Viridiplantae</taxon>
        <taxon>Streptophyta</taxon>
        <taxon>Embryophyta</taxon>
        <taxon>Tracheophyta</taxon>
        <taxon>Spermatophyta</taxon>
        <taxon>Magnoliopsida</taxon>
        <taxon>eudicotyledons</taxon>
        <taxon>Gunneridae</taxon>
        <taxon>Pentapetalae</taxon>
        <taxon>rosids</taxon>
        <taxon>fabids</taxon>
        <taxon>Rosales</taxon>
        <taxon>Rosaceae</taxon>
        <taxon>Rosoideae</taxon>
        <taxon>Rosoideae incertae sedis</taxon>
        <taxon>Rosa</taxon>
    </lineage>
</organism>
<gene>
    <name evidence="2" type="ORF">RchiOBHm_Chr1g0349731</name>
</gene>
<dbReference type="AlphaFoldDB" id="A0A2P6SFX9"/>
<proteinExistence type="predicted"/>
<dbReference type="Proteomes" id="UP000238479">
    <property type="component" value="Chromosome 1"/>
</dbReference>
<dbReference type="Gramene" id="PRQ57569">
    <property type="protein sequence ID" value="PRQ57569"/>
    <property type="gene ID" value="RchiOBHm_Chr1g0349731"/>
</dbReference>